<evidence type="ECO:0000259" key="2">
    <source>
        <dbReference type="Pfam" id="PF00437"/>
    </source>
</evidence>
<dbReference type="Pfam" id="PF00437">
    <property type="entry name" value="T2SSE"/>
    <property type="match status" value="1"/>
</dbReference>
<dbReference type="GO" id="GO:0016887">
    <property type="term" value="F:ATP hydrolysis activity"/>
    <property type="evidence" value="ECO:0007669"/>
    <property type="project" value="InterPro"/>
</dbReference>
<comment type="caution">
    <text evidence="3">The sequence shown here is derived from an EMBL/GenBank/DDBJ whole genome shotgun (WGS) entry which is preliminary data.</text>
</comment>
<dbReference type="Proteomes" id="UP000681075">
    <property type="component" value="Unassembled WGS sequence"/>
</dbReference>
<dbReference type="AlphaFoldDB" id="A0A8S8XE00"/>
<dbReference type="InterPro" id="IPR050921">
    <property type="entry name" value="T4SS_GSP_E_ATPase"/>
</dbReference>
<name>A0A8S8XE00_9PROT</name>
<evidence type="ECO:0000256" key="1">
    <source>
        <dbReference type="ARBA" id="ARBA00006611"/>
    </source>
</evidence>
<dbReference type="RefSeq" id="WP_420243188.1">
    <property type="nucleotide sequence ID" value="NZ_BOPV01000001.1"/>
</dbReference>
<organism evidence="3 4">
    <name type="scientific">Roseiterribacter gracilis</name>
    <dbReference type="NCBI Taxonomy" id="2812848"/>
    <lineage>
        <taxon>Bacteria</taxon>
        <taxon>Pseudomonadati</taxon>
        <taxon>Pseudomonadota</taxon>
        <taxon>Alphaproteobacteria</taxon>
        <taxon>Rhodospirillales</taxon>
        <taxon>Roseiterribacteraceae</taxon>
        <taxon>Roseiterribacter</taxon>
    </lineage>
</organism>
<sequence>MNGRLRYVLAPLLRWIDDPTLEEIALMHPGAIWLKRRRADRWERRDAPELTWDYLVRTLAVAIANEIGEPFDPQHHPYLRKQVPGYDLRLNLIAGNAVAYGKDESGIERDASEGGVALNLRSLGETELTFDDFEFAPGRLLAAPLREPPPARYADDAYEDFCEAMRRGKNVLISGATSTGKTSFLRRVIKDLIPAHHRVVTVEDTRELDLSRTHPNRVHLVTAHASAGAAAGRERMILDCVVRMTPDAIVGSEISIANTSAMLRLATTGHRNFMVTIHADDPREALEAIVQNMAQNGESPDRDATLELLKRTFHRIVQIDRDGSARGVTQSVIPALLDAA</sequence>
<dbReference type="EMBL" id="BOPV01000001">
    <property type="protein sequence ID" value="GIL40079.1"/>
    <property type="molecule type" value="Genomic_DNA"/>
</dbReference>
<keyword evidence="4" id="KW-1185">Reference proteome</keyword>
<dbReference type="PANTHER" id="PTHR30486">
    <property type="entry name" value="TWITCHING MOTILITY PROTEIN PILT"/>
    <property type="match status" value="1"/>
</dbReference>
<protein>
    <submittedName>
        <fullName evidence="3">P-type DNA transfer ATPase VirB11</fullName>
    </submittedName>
</protein>
<dbReference type="PANTHER" id="PTHR30486:SF6">
    <property type="entry name" value="TYPE IV PILUS RETRACTATION ATPASE PILT"/>
    <property type="match status" value="1"/>
</dbReference>
<evidence type="ECO:0000313" key="3">
    <source>
        <dbReference type="EMBL" id="GIL40079.1"/>
    </source>
</evidence>
<proteinExistence type="inferred from homology"/>
<dbReference type="Gene3D" id="3.40.50.300">
    <property type="entry name" value="P-loop containing nucleotide triphosphate hydrolases"/>
    <property type="match status" value="1"/>
</dbReference>
<comment type="similarity">
    <text evidence="1">Belongs to the GSP E family.</text>
</comment>
<reference evidence="3" key="1">
    <citation type="submission" date="2021-02" db="EMBL/GenBank/DDBJ databases">
        <title>Genome sequence of Rhodospirillales sp. strain TMPK1 isolated from soil.</title>
        <authorList>
            <person name="Nakai R."/>
            <person name="Kusada H."/>
            <person name="Tamaki H."/>
        </authorList>
    </citation>
    <scope>NUCLEOTIDE SEQUENCE</scope>
    <source>
        <strain evidence="3">TMPK1</strain>
    </source>
</reference>
<dbReference type="Gene3D" id="3.30.450.90">
    <property type="match status" value="1"/>
</dbReference>
<dbReference type="SUPFAM" id="SSF52540">
    <property type="entry name" value="P-loop containing nucleoside triphosphate hydrolases"/>
    <property type="match status" value="1"/>
</dbReference>
<feature type="domain" description="Bacterial type II secretion system protein E" evidence="2">
    <location>
        <begin position="163"/>
        <end position="289"/>
    </location>
</feature>
<evidence type="ECO:0000313" key="4">
    <source>
        <dbReference type="Proteomes" id="UP000681075"/>
    </source>
</evidence>
<dbReference type="InterPro" id="IPR001482">
    <property type="entry name" value="T2SS/T4SS_dom"/>
</dbReference>
<gene>
    <name evidence="3" type="primary">virB11</name>
    <name evidence="3" type="ORF">TMPK1_23160</name>
</gene>
<accession>A0A8S8XE00</accession>
<dbReference type="InterPro" id="IPR027417">
    <property type="entry name" value="P-loop_NTPase"/>
</dbReference>